<evidence type="ECO:0000313" key="1">
    <source>
        <dbReference type="EMBL" id="CAA9288484.1"/>
    </source>
</evidence>
<dbReference type="AlphaFoldDB" id="A0A6J4JV69"/>
<sequence>MIFSNSWTRAHERLQHNCIKRHWKVTAQCFGTQHSALAEARALCSDT</sequence>
<dbReference type="EMBL" id="CADCTR010001264">
    <property type="protein sequence ID" value="CAA9288484.1"/>
    <property type="molecule type" value="Genomic_DNA"/>
</dbReference>
<reference evidence="1" key="1">
    <citation type="submission" date="2020-02" db="EMBL/GenBank/DDBJ databases">
        <authorList>
            <person name="Meier V. D."/>
        </authorList>
    </citation>
    <scope>NUCLEOTIDE SEQUENCE</scope>
    <source>
        <strain evidence="1">AVDCRST_MAG93</strain>
    </source>
</reference>
<name>A0A6J4JV69_9CHLR</name>
<accession>A0A6J4JV69</accession>
<proteinExistence type="predicted"/>
<organism evidence="1">
    <name type="scientific">uncultured Chloroflexia bacterium</name>
    <dbReference type="NCBI Taxonomy" id="1672391"/>
    <lineage>
        <taxon>Bacteria</taxon>
        <taxon>Bacillati</taxon>
        <taxon>Chloroflexota</taxon>
        <taxon>Chloroflexia</taxon>
        <taxon>environmental samples</taxon>
    </lineage>
</organism>
<gene>
    <name evidence="1" type="ORF">AVDCRST_MAG93-3715</name>
</gene>
<protein>
    <submittedName>
        <fullName evidence="1">Uncharacterized protein</fullName>
    </submittedName>
</protein>